<feature type="region of interest" description="Disordered" evidence="1">
    <location>
        <begin position="54"/>
        <end position="126"/>
    </location>
</feature>
<reference evidence="3" key="2">
    <citation type="submission" date="2012-06" db="EMBL/GenBank/DDBJ databases">
        <authorList>
            <person name="Yu Y."/>
            <person name="Currie J."/>
            <person name="Lomeli R."/>
            <person name="Angelova A."/>
            <person name="Collura K."/>
            <person name="Wissotski M."/>
            <person name="Campos D."/>
            <person name="Kudrna D."/>
            <person name="Golser W."/>
            <person name="Ashely E."/>
            <person name="Descour A."/>
            <person name="Fernandes J."/>
            <person name="Soderlund C."/>
            <person name="Walbot V."/>
        </authorList>
    </citation>
    <scope>NUCLEOTIDE SEQUENCE</scope>
    <source>
        <strain evidence="3">B73</strain>
    </source>
</reference>
<dbReference type="EMBL" id="BT085136">
    <property type="protein sequence ID" value="ACR35489.1"/>
    <property type="molecule type" value="mRNA"/>
</dbReference>
<feature type="compositionally biased region" description="Basic and acidic residues" evidence="1">
    <location>
        <begin position="100"/>
        <end position="126"/>
    </location>
</feature>
<feature type="chain" id="PRO_5002937701" evidence="2">
    <location>
        <begin position="26"/>
        <end position="126"/>
    </location>
</feature>
<reference evidence="3" key="1">
    <citation type="journal article" date="2009" name="PLoS Genet.">
        <title>Sequencing, mapping, and analysis of 27,455 maize full-length cDNAs.</title>
        <authorList>
            <person name="Soderlund C."/>
            <person name="Descour A."/>
            <person name="Kudrna D."/>
            <person name="Bomhoff M."/>
            <person name="Boyd L."/>
            <person name="Currie J."/>
            <person name="Angelova A."/>
            <person name="Collura K."/>
            <person name="Wissotski M."/>
            <person name="Ashley E."/>
            <person name="Morrow D."/>
            <person name="Fernandes J."/>
            <person name="Walbot V."/>
            <person name="Yu Y."/>
        </authorList>
    </citation>
    <scope>NUCLEOTIDE SEQUENCE</scope>
    <source>
        <strain evidence="3">B73</strain>
    </source>
</reference>
<protein>
    <submittedName>
        <fullName evidence="3">Uncharacterized protein</fullName>
    </submittedName>
</protein>
<organism evidence="3">
    <name type="scientific">Zea mays</name>
    <name type="common">Maize</name>
    <dbReference type="NCBI Taxonomy" id="4577"/>
    <lineage>
        <taxon>Eukaryota</taxon>
        <taxon>Viridiplantae</taxon>
        <taxon>Streptophyta</taxon>
        <taxon>Embryophyta</taxon>
        <taxon>Tracheophyta</taxon>
        <taxon>Spermatophyta</taxon>
        <taxon>Magnoliopsida</taxon>
        <taxon>Liliopsida</taxon>
        <taxon>Poales</taxon>
        <taxon>Poaceae</taxon>
        <taxon>PACMAD clade</taxon>
        <taxon>Panicoideae</taxon>
        <taxon>Andropogonodae</taxon>
        <taxon>Andropogoneae</taxon>
        <taxon>Tripsacinae</taxon>
        <taxon>Zea</taxon>
    </lineage>
</organism>
<proteinExistence type="evidence at transcript level"/>
<sequence length="126" mass="13213">MSPLLGLHLKHLAFLSLFCLSAALCSSPLISFPLYPPICIASSRAVVAAAAAAGRTAARGQRRSKPPAAPEGESGMRRQEPRAGGGAAGDLALRPSVRCDAMRAKESTRSRWKEEEGEGVKGRASE</sequence>
<evidence type="ECO:0000256" key="2">
    <source>
        <dbReference type="SAM" id="SignalP"/>
    </source>
</evidence>
<name>C4J2T9_MAIZE</name>
<accession>C4J2T9</accession>
<feature type="signal peptide" evidence="2">
    <location>
        <begin position="1"/>
        <end position="25"/>
    </location>
</feature>
<evidence type="ECO:0000313" key="3">
    <source>
        <dbReference type="EMBL" id="ACR35489.1"/>
    </source>
</evidence>
<evidence type="ECO:0000256" key="1">
    <source>
        <dbReference type="SAM" id="MobiDB-lite"/>
    </source>
</evidence>
<keyword evidence="2" id="KW-0732">Signal</keyword>
<dbReference type="AlphaFoldDB" id="C4J2T9"/>